<reference evidence="1" key="3">
    <citation type="submission" date="2011-03" db="EMBL/GenBank/DDBJ databases">
        <title>Annotation of Magnaporthe poae ATCC 64411.</title>
        <authorList>
            <person name="Ma L.-J."/>
            <person name="Dead R."/>
            <person name="Young S.K."/>
            <person name="Zeng Q."/>
            <person name="Gargeya S."/>
            <person name="Fitzgerald M."/>
            <person name="Haas B."/>
            <person name="Abouelleil A."/>
            <person name="Alvarado L."/>
            <person name="Arachchi H.M."/>
            <person name="Berlin A."/>
            <person name="Brown A."/>
            <person name="Chapman S.B."/>
            <person name="Chen Z."/>
            <person name="Dunbar C."/>
            <person name="Freedman E."/>
            <person name="Gearin G."/>
            <person name="Gellesch M."/>
            <person name="Goldberg J."/>
            <person name="Griggs A."/>
            <person name="Gujja S."/>
            <person name="Heiman D."/>
            <person name="Howarth C."/>
            <person name="Larson L."/>
            <person name="Lui A."/>
            <person name="MacDonald P.J.P."/>
            <person name="Mehta T."/>
            <person name="Montmayeur A."/>
            <person name="Murphy C."/>
            <person name="Neiman D."/>
            <person name="Pearson M."/>
            <person name="Priest M."/>
            <person name="Roberts A."/>
            <person name="Saif S."/>
            <person name="Shea T."/>
            <person name="Shenoy N."/>
            <person name="Sisk P."/>
            <person name="Stolte C."/>
            <person name="Sykes S."/>
            <person name="Yandava C."/>
            <person name="Wortman J."/>
            <person name="Nusbaum C."/>
            <person name="Birren B."/>
        </authorList>
    </citation>
    <scope>NUCLEOTIDE SEQUENCE</scope>
    <source>
        <strain evidence="1">ATCC 64411</strain>
    </source>
</reference>
<proteinExistence type="predicted"/>
<reference evidence="3" key="2">
    <citation type="submission" date="2010-05" db="EMBL/GenBank/DDBJ databases">
        <title>The genome sequence of Magnaporthe poae strain ATCC 64411.</title>
        <authorList>
            <person name="Ma L.-J."/>
            <person name="Dead R."/>
            <person name="Young S."/>
            <person name="Zeng Q."/>
            <person name="Koehrsen M."/>
            <person name="Alvarado L."/>
            <person name="Berlin A."/>
            <person name="Chapman S.B."/>
            <person name="Chen Z."/>
            <person name="Freedman E."/>
            <person name="Gellesch M."/>
            <person name="Goldberg J."/>
            <person name="Griggs A."/>
            <person name="Gujja S."/>
            <person name="Heilman E.R."/>
            <person name="Heiman D."/>
            <person name="Hepburn T."/>
            <person name="Howarth C."/>
            <person name="Jen D."/>
            <person name="Larson L."/>
            <person name="Mehta T."/>
            <person name="Neiman D."/>
            <person name="Pearson M."/>
            <person name="Roberts A."/>
            <person name="Saif S."/>
            <person name="Shea T."/>
            <person name="Shenoy N."/>
            <person name="Sisk P."/>
            <person name="Stolte C."/>
            <person name="Sykes S."/>
            <person name="Walk T."/>
            <person name="White J."/>
            <person name="Yandava C."/>
            <person name="Haas B."/>
            <person name="Nusbaum C."/>
            <person name="Birren B."/>
        </authorList>
    </citation>
    <scope>NUCLEOTIDE SEQUENCE [LARGE SCALE GENOMIC DNA]</scope>
    <source>
        <strain evidence="3">ATCC 64411 / 73-15</strain>
    </source>
</reference>
<evidence type="ECO:0000313" key="3">
    <source>
        <dbReference type="Proteomes" id="UP000011715"/>
    </source>
</evidence>
<reference evidence="1" key="1">
    <citation type="submission" date="2010-05" db="EMBL/GenBank/DDBJ databases">
        <title>The Genome Sequence of Magnaporthe poae strain ATCC 64411.</title>
        <authorList>
            <consortium name="The Broad Institute Genome Sequencing Platform"/>
            <consortium name="Broad Institute Genome Sequencing Center for Infectious Disease"/>
            <person name="Ma L.-J."/>
            <person name="Dead R."/>
            <person name="Young S."/>
            <person name="Zeng Q."/>
            <person name="Koehrsen M."/>
            <person name="Alvarado L."/>
            <person name="Berlin A."/>
            <person name="Chapman S.B."/>
            <person name="Chen Z."/>
            <person name="Freedman E."/>
            <person name="Gellesch M."/>
            <person name="Goldberg J."/>
            <person name="Griggs A."/>
            <person name="Gujja S."/>
            <person name="Heilman E.R."/>
            <person name="Heiman D."/>
            <person name="Hepburn T."/>
            <person name="Howarth C."/>
            <person name="Jen D."/>
            <person name="Larson L."/>
            <person name="Mehta T."/>
            <person name="Neiman D."/>
            <person name="Pearson M."/>
            <person name="Roberts A."/>
            <person name="Saif S."/>
            <person name="Shea T."/>
            <person name="Shenoy N."/>
            <person name="Sisk P."/>
            <person name="Stolte C."/>
            <person name="Sykes S."/>
            <person name="Walk T."/>
            <person name="White J."/>
            <person name="Yandava C."/>
            <person name="Haas B."/>
            <person name="Nusbaum C."/>
            <person name="Birren B."/>
        </authorList>
    </citation>
    <scope>NUCLEOTIDE SEQUENCE</scope>
    <source>
        <strain evidence="1">ATCC 64411</strain>
    </source>
</reference>
<dbReference type="VEuPathDB" id="FungiDB:MAPG_11357"/>
<dbReference type="AlphaFoldDB" id="A0A0C4EF22"/>
<name>A0A0C4EF22_MAGP6</name>
<dbReference type="OrthoDB" id="2544694at2759"/>
<protein>
    <submittedName>
        <fullName evidence="1 2">Uncharacterized protein</fullName>
    </submittedName>
</protein>
<dbReference type="STRING" id="644358.A0A0C4EF22"/>
<reference evidence="2" key="4">
    <citation type="journal article" date="2015" name="G3 (Bethesda)">
        <title>Genome sequences of three phytopathogenic species of the Magnaporthaceae family of fungi.</title>
        <authorList>
            <person name="Okagaki L.H."/>
            <person name="Nunes C.C."/>
            <person name="Sailsbery J."/>
            <person name="Clay B."/>
            <person name="Brown D."/>
            <person name="John T."/>
            <person name="Oh Y."/>
            <person name="Young N."/>
            <person name="Fitzgerald M."/>
            <person name="Haas B.J."/>
            <person name="Zeng Q."/>
            <person name="Young S."/>
            <person name="Adiconis X."/>
            <person name="Fan L."/>
            <person name="Levin J.Z."/>
            <person name="Mitchell T.K."/>
            <person name="Okubara P.A."/>
            <person name="Farman M.L."/>
            <person name="Kohn L.M."/>
            <person name="Birren B."/>
            <person name="Ma L.-J."/>
            <person name="Dean R.A."/>
        </authorList>
    </citation>
    <scope>NUCLEOTIDE SEQUENCE</scope>
    <source>
        <strain evidence="2">ATCC 64411 / 73-15</strain>
    </source>
</reference>
<dbReference type="Proteomes" id="UP000011715">
    <property type="component" value="Unassembled WGS sequence"/>
</dbReference>
<evidence type="ECO:0000313" key="2">
    <source>
        <dbReference type="EnsemblFungi" id="MAPG_11357T0"/>
    </source>
</evidence>
<gene>
    <name evidence="1" type="ORF">MAPG_11357</name>
</gene>
<evidence type="ECO:0000313" key="1">
    <source>
        <dbReference type="EMBL" id="KLU92411.1"/>
    </source>
</evidence>
<keyword evidence="3" id="KW-1185">Reference proteome</keyword>
<dbReference type="Pfam" id="PF11578">
    <property type="entry name" value="DUF3237"/>
    <property type="match status" value="1"/>
</dbReference>
<reference evidence="2" key="5">
    <citation type="submission" date="2015-06" db="UniProtKB">
        <authorList>
            <consortium name="EnsemblFungi"/>
        </authorList>
    </citation>
    <scope>IDENTIFICATION</scope>
    <source>
        <strain evidence="2">ATCC 64411</strain>
    </source>
</reference>
<dbReference type="eggNOG" id="ENOG502T38I">
    <property type="taxonomic scope" value="Eukaryota"/>
</dbReference>
<dbReference type="EMBL" id="ADBL01002796">
    <property type="status" value="NOT_ANNOTATED_CDS"/>
    <property type="molecule type" value="Genomic_DNA"/>
</dbReference>
<dbReference type="EMBL" id="GL876980">
    <property type="protein sequence ID" value="KLU92411.1"/>
    <property type="molecule type" value="Genomic_DNA"/>
</dbReference>
<organism evidence="2 3">
    <name type="scientific">Magnaporthiopsis poae (strain ATCC 64411 / 73-15)</name>
    <name type="common">Kentucky bluegrass fungus</name>
    <name type="synonym">Magnaporthe poae</name>
    <dbReference type="NCBI Taxonomy" id="644358"/>
    <lineage>
        <taxon>Eukaryota</taxon>
        <taxon>Fungi</taxon>
        <taxon>Dikarya</taxon>
        <taxon>Ascomycota</taxon>
        <taxon>Pezizomycotina</taxon>
        <taxon>Sordariomycetes</taxon>
        <taxon>Sordariomycetidae</taxon>
        <taxon>Magnaporthales</taxon>
        <taxon>Magnaporthaceae</taxon>
        <taxon>Magnaporthiopsis</taxon>
    </lineage>
</organism>
<dbReference type="EnsemblFungi" id="MAPG_11357T0">
    <property type="protein sequence ID" value="MAPG_11357T0"/>
    <property type="gene ID" value="MAPG_11357"/>
</dbReference>
<sequence>MSYQSFPTLQPAFKATCLLDAGQFPCGKIHSGSTLIMVPFSGGFVKSVEGFEPKIDMEIKGGEDWFEIDGDMKAGRLKINVLASDTEGRCARFIAEGVTPITEEINALVSGDPNAKSSDWGFGVNAIRVQTGHPEYQALEGMVFAASQRFKKLESGVVAAEVHVSRVIPGTGNQS</sequence>
<dbReference type="OMA" id="SIDFRYK"/>
<accession>A0A0C4EF22</accession>
<dbReference type="Gene3D" id="2.40.160.20">
    <property type="match status" value="1"/>
</dbReference>